<sequence>MSVDLTEPKTPPTQRLGKRKALRIELFTKDLFKERNIYKIMKMQKLIMNFSVLIRHVEVHHPEKDPRPNKKAKKSVTEDQSTLDKFVGQTEIPSKA</sequence>
<dbReference type="Proteomes" id="UP001153678">
    <property type="component" value="Unassembled WGS sequence"/>
</dbReference>
<evidence type="ECO:0000256" key="1">
    <source>
        <dbReference type="SAM" id="MobiDB-lite"/>
    </source>
</evidence>
<organism evidence="2 3">
    <name type="scientific">Funneliformis geosporum</name>
    <dbReference type="NCBI Taxonomy" id="1117311"/>
    <lineage>
        <taxon>Eukaryota</taxon>
        <taxon>Fungi</taxon>
        <taxon>Fungi incertae sedis</taxon>
        <taxon>Mucoromycota</taxon>
        <taxon>Glomeromycotina</taxon>
        <taxon>Glomeromycetes</taxon>
        <taxon>Glomerales</taxon>
        <taxon>Glomeraceae</taxon>
        <taxon>Funneliformis</taxon>
    </lineage>
</organism>
<reference evidence="2" key="1">
    <citation type="submission" date="2022-08" db="EMBL/GenBank/DDBJ databases">
        <authorList>
            <person name="Kallberg Y."/>
            <person name="Tangrot J."/>
            <person name="Rosling A."/>
        </authorList>
    </citation>
    <scope>NUCLEOTIDE SEQUENCE</scope>
    <source>
        <strain evidence="2">Wild A</strain>
    </source>
</reference>
<protein>
    <submittedName>
        <fullName evidence="2">15828_t:CDS:1</fullName>
    </submittedName>
</protein>
<comment type="caution">
    <text evidence="2">The sequence shown here is derived from an EMBL/GenBank/DDBJ whole genome shotgun (WGS) entry which is preliminary data.</text>
</comment>
<dbReference type="AlphaFoldDB" id="A0A9W4SH11"/>
<feature type="non-terminal residue" evidence="2">
    <location>
        <position position="96"/>
    </location>
</feature>
<proteinExistence type="predicted"/>
<evidence type="ECO:0000313" key="2">
    <source>
        <dbReference type="EMBL" id="CAI2169168.1"/>
    </source>
</evidence>
<dbReference type="OrthoDB" id="2435679at2759"/>
<dbReference type="EMBL" id="CAMKVN010000556">
    <property type="protein sequence ID" value="CAI2169168.1"/>
    <property type="molecule type" value="Genomic_DNA"/>
</dbReference>
<gene>
    <name evidence="2" type="ORF">FWILDA_LOCUS3944</name>
</gene>
<accession>A0A9W4SH11</accession>
<keyword evidence="3" id="KW-1185">Reference proteome</keyword>
<feature type="region of interest" description="Disordered" evidence="1">
    <location>
        <begin position="60"/>
        <end position="96"/>
    </location>
</feature>
<evidence type="ECO:0000313" key="3">
    <source>
        <dbReference type="Proteomes" id="UP001153678"/>
    </source>
</evidence>
<name>A0A9W4SH11_9GLOM</name>